<evidence type="ECO:0000259" key="2">
    <source>
        <dbReference type="PROSITE" id="PS50835"/>
    </source>
</evidence>
<dbReference type="InterPro" id="IPR022409">
    <property type="entry name" value="PKD/Chitinase_dom"/>
</dbReference>
<dbReference type="InterPro" id="IPR007110">
    <property type="entry name" value="Ig-like_dom"/>
</dbReference>
<organism evidence="3 4">
    <name type="scientific">Microterricola viridarii</name>
    <dbReference type="NCBI Taxonomy" id="412690"/>
    <lineage>
        <taxon>Bacteria</taxon>
        <taxon>Bacillati</taxon>
        <taxon>Actinomycetota</taxon>
        <taxon>Actinomycetes</taxon>
        <taxon>Micrococcales</taxon>
        <taxon>Microbacteriaceae</taxon>
        <taxon>Microterricola</taxon>
    </lineage>
</organism>
<dbReference type="AlphaFoldDB" id="A0A0Y0PFU5"/>
<sequence>MTPGFPALSQATILPQPGFALTHGAADSYALSVDATVVPGVYLVEVLAQNAYASASPHVVAVTVRQPPQISAQPQPQTAVAGATATFTATANPALPTTGTLTAQWQRSGDGTSWTDVPGGTLLAGVATLPVTAVQMQSGALYRVVFTDGSSTTSDAVMLTVVTPAQLTSPASADFEVGVAGSFTVTASGIPVPALSAGALPGGLSFTPNGNGTATISGTPLAGTGGAHTVAIGADNQFGVPATQTLTLVINEKPAITSPDAATVAVGTVVVAQVTSSPGYAGAVALSVSGTLPAGVTFADNGDGTADFIGKPKSGSGGNYALTVTARNTAGASTQAFTLTVTEAPAITSADAATIAVGTPASVAVTSSPGHPGAVVLAQTGALPAGVTFTDNGDGTASLTGTPEPGTGGSYALTLGASNAIGSGTQAFTLTVTEKPAITSPPAATITVGTGAAVAVTSSPGHSGAVTLTVKGTLPAGVTFADNGDGTAGFTGTPKAGSGGDYAVTLTARNAAGSSTQTFTLTVQEGPGFGSDSSAAFTRGVAGSFTVRASSGHPHSVALSLSGALPAGLTFADVGDGTATISGSTTDAAGDYPVSLTATNGAGLTATQTLTIRLTAAEVATPPATVPTGSGSLEGVPANAAPGASLDLVAAGFAPDSPVVFVIYSTPTTLATVNAGADGIARATVTIPRGFSGKHSIVAIGTSPTGAKLILRTDIVIDSDGGTDGGTPAAAPTAPRAASRLPARAAPERASR</sequence>
<dbReference type="SMART" id="SM00089">
    <property type="entry name" value="PKD"/>
    <property type="match status" value="4"/>
</dbReference>
<dbReference type="GO" id="GO:0005975">
    <property type="term" value="P:carbohydrate metabolic process"/>
    <property type="evidence" value="ECO:0007669"/>
    <property type="project" value="UniProtKB-ARBA"/>
</dbReference>
<keyword evidence="4" id="KW-1185">Reference proteome</keyword>
<dbReference type="GO" id="GO:0005509">
    <property type="term" value="F:calcium ion binding"/>
    <property type="evidence" value="ECO:0007669"/>
    <property type="project" value="InterPro"/>
</dbReference>
<dbReference type="InterPro" id="IPR036179">
    <property type="entry name" value="Ig-like_dom_sf"/>
</dbReference>
<feature type="compositionally biased region" description="Low complexity" evidence="1">
    <location>
        <begin position="727"/>
        <end position="745"/>
    </location>
</feature>
<evidence type="ECO:0000313" key="4">
    <source>
        <dbReference type="Proteomes" id="UP000058305"/>
    </source>
</evidence>
<reference evidence="3 4" key="1">
    <citation type="journal article" date="2016" name="J. Biotechnol.">
        <title>First complete genome sequence of a species in the genus Microterricola, an extremophilic cold active enzyme producing bacterial strain ERGS5:02 isolated from Sikkim Himalaya.</title>
        <authorList>
            <person name="Himanshu"/>
            <person name="Swarnkar M.K."/>
            <person name="Singh D."/>
            <person name="Kumar R."/>
        </authorList>
    </citation>
    <scope>NUCLEOTIDE SEQUENCE [LARGE SCALE GENOMIC DNA]</scope>
    <source>
        <strain evidence="3 4">ERGS5:02</strain>
    </source>
</reference>
<accession>A0A0Y0PFU5</accession>
<dbReference type="SUPFAM" id="SSF49313">
    <property type="entry name" value="Cadherin-like"/>
    <property type="match status" value="5"/>
</dbReference>
<name>A0A0Y0PFU5_9MICO</name>
<dbReference type="GO" id="GO:0016020">
    <property type="term" value="C:membrane"/>
    <property type="evidence" value="ECO:0007669"/>
    <property type="project" value="InterPro"/>
</dbReference>
<proteinExistence type="predicted"/>
<dbReference type="KEGG" id="mvd:AWU67_15635"/>
<dbReference type="Proteomes" id="UP000058305">
    <property type="component" value="Chromosome"/>
</dbReference>
<dbReference type="SUPFAM" id="SSF48726">
    <property type="entry name" value="Immunoglobulin"/>
    <property type="match status" value="1"/>
</dbReference>
<reference evidence="4" key="2">
    <citation type="submission" date="2016-01" db="EMBL/GenBank/DDBJ databases">
        <title>First complete genome sequence of a species in the genus Microterricola, an extremophilic cold active enzyme producing strain ERGS5:02 isolated from Sikkim Himalaya.</title>
        <authorList>
            <person name="Kumar R."/>
            <person name="Singh D."/>
            <person name="Swarnkar M.K."/>
        </authorList>
    </citation>
    <scope>NUCLEOTIDE SEQUENCE [LARGE SCALE GENOMIC DNA]</scope>
    <source>
        <strain evidence="4">ERGS5:02</strain>
    </source>
</reference>
<feature type="domain" description="Ig-like" evidence="2">
    <location>
        <begin position="68"/>
        <end position="160"/>
    </location>
</feature>
<dbReference type="EMBL" id="CP014145">
    <property type="protein sequence ID" value="AMB60053.1"/>
    <property type="molecule type" value="Genomic_DNA"/>
</dbReference>
<protein>
    <recommendedName>
        <fullName evidence="2">Ig-like domain-containing protein</fullName>
    </recommendedName>
</protein>
<dbReference type="Pfam" id="PF05345">
    <property type="entry name" value="He_PIG"/>
    <property type="match status" value="3"/>
</dbReference>
<gene>
    <name evidence="3" type="ORF">AWU67_15635</name>
</gene>
<dbReference type="InterPro" id="IPR015919">
    <property type="entry name" value="Cadherin-like_sf"/>
</dbReference>
<dbReference type="PROSITE" id="PS50835">
    <property type="entry name" value="IG_LIKE"/>
    <property type="match status" value="1"/>
</dbReference>
<feature type="region of interest" description="Disordered" evidence="1">
    <location>
        <begin position="721"/>
        <end position="752"/>
    </location>
</feature>
<dbReference type="Gene3D" id="2.60.40.10">
    <property type="entry name" value="Immunoglobulins"/>
    <property type="match status" value="6"/>
</dbReference>
<evidence type="ECO:0000313" key="3">
    <source>
        <dbReference type="EMBL" id="AMB60053.1"/>
    </source>
</evidence>
<dbReference type="InterPro" id="IPR013783">
    <property type="entry name" value="Ig-like_fold"/>
</dbReference>
<evidence type="ECO:0000256" key="1">
    <source>
        <dbReference type="SAM" id="MobiDB-lite"/>
    </source>
</evidence>